<dbReference type="Pfam" id="PF12708">
    <property type="entry name" value="Pect-lyase_RHGA_epim"/>
    <property type="match status" value="2"/>
</dbReference>
<feature type="region of interest" description="Disordered" evidence="1">
    <location>
        <begin position="373"/>
        <end position="418"/>
    </location>
</feature>
<dbReference type="InterPro" id="IPR012334">
    <property type="entry name" value="Pectin_lyas_fold"/>
</dbReference>
<dbReference type="FunFam" id="2.160.20.10:FF:000043">
    <property type="entry name" value="Exo-beta-1,3-glucanase, putative"/>
    <property type="match status" value="1"/>
</dbReference>
<feature type="domain" description="Rhamnogalacturonase A/B/Epimerase-like pectate lyase" evidence="3">
    <location>
        <begin position="561"/>
        <end position="786"/>
    </location>
</feature>
<accession>A0A4T0VGR7</accession>
<evidence type="ECO:0000313" key="4">
    <source>
        <dbReference type="EMBL" id="TIC90946.1"/>
    </source>
</evidence>
<dbReference type="Proteomes" id="UP000305883">
    <property type="component" value="Unassembled WGS sequence"/>
</dbReference>
<name>A0A4T0VGR7_9PEZI</name>
<evidence type="ECO:0000313" key="5">
    <source>
        <dbReference type="Proteomes" id="UP000305883"/>
    </source>
</evidence>
<protein>
    <submittedName>
        <fullName evidence="4">Glucan 1,3-beta-glucosidase</fullName>
    </submittedName>
</protein>
<reference evidence="4 5" key="1">
    <citation type="journal article" date="2019" name="Genome Biol. Evol.">
        <title>Genomic Plasticity Mediated by Transposable Elements in the Plant Pathogenic Fungus Colletotrichum higginsianum.</title>
        <authorList>
            <person name="Tsushima A."/>
            <person name="Gan P."/>
            <person name="Kumakura N."/>
            <person name="Narusaka M."/>
            <person name="Takano Y."/>
            <person name="Narusaka Y."/>
            <person name="Shirasu K."/>
        </authorList>
    </citation>
    <scope>NUCLEOTIDE SEQUENCE [LARGE SCALE GENOMIC DNA]</scope>
    <source>
        <strain evidence="4 5">MAFF305635-RFP</strain>
    </source>
</reference>
<dbReference type="InterPro" id="IPR011050">
    <property type="entry name" value="Pectin_lyase_fold/virulence"/>
</dbReference>
<dbReference type="GO" id="GO:0004650">
    <property type="term" value="F:polygalacturonase activity"/>
    <property type="evidence" value="ECO:0007669"/>
    <property type="project" value="InterPro"/>
</dbReference>
<organism evidence="4 5">
    <name type="scientific">Colletotrichum higginsianum</name>
    <dbReference type="NCBI Taxonomy" id="80884"/>
    <lineage>
        <taxon>Eukaryota</taxon>
        <taxon>Fungi</taxon>
        <taxon>Dikarya</taxon>
        <taxon>Ascomycota</taxon>
        <taxon>Pezizomycotina</taxon>
        <taxon>Sordariomycetes</taxon>
        <taxon>Hypocreomycetidae</taxon>
        <taxon>Glomerellales</taxon>
        <taxon>Glomerellaceae</taxon>
        <taxon>Colletotrichum</taxon>
        <taxon>Colletotrichum destructivum species complex</taxon>
    </lineage>
</organism>
<sequence length="1699" mass="184324">MAPFHSALAMSLAALLALDHSQASAQYIQNFDHTRITNPLTGTTSDGYKYKAVPDNRVAWRNVIDLGSTETVYLFYNCYYMTNICENVRAFMGSARGQNLHPGTTIPSNVFTYDFDTGDESWTRQSGRRGQSCPSGWGGNGRCPQAGQEIPWRHDGPWWTTILEPGTTTNMLRHERDPQGNIVKKSQMRYTCDEFPPATWVEGGNGWSNNQPANTWCAGQACVDYTVNNNGVSIKAEQDWQASAHKLLRIVLLRHIGDRVAEFDWHVPSQPQKDMAFFRFSAMDMGPDGVAASIFTSNQDTGVDSEPQYVTQQRRRGFNLTADEEDPDEPTRVPRSRYGLSAEEAVKRMRAGHSRHVVNIPAEFNESFVTTEPGFGSMATSPNLNMNSTTSRRSETPVQPKKSKTPAPVSKRQDGPPVEAAKPLLKAASPRDLERAHDIVATAIAASAKLNKARLASPIRNQYRLKPGTVIGTTVDERRRARRDDSPPPTPLLEITDEIAWAAALLAEAEAEVPEDGVKLPLPPGRNVTRRAAAARGSYWMESIARKGTVPWGDDPSYAVFRNVLDYGAAGNGVTDDTAAIKRAMNDGRRCGEKCNGSTVKNAIVYFPPGTYLISSTVPLPFGTQVIGDAIDRPVLVASKSFIGLGVLSTDEYTGGGTGPDGHDQQWYVNTANFYRQIRNIIIDVRPAPPSQETACLHYQVAQATSMQNVELRAGAGQKGIFAENGSGGGISDVTFVGGDVCLYGGEQQFTAQRLVFRGCDVGVQVIWDWGWVWKSVTMTDVKTGFKFVPEYPDGNIGSSLIMDSSFTNVGTVVVIQPPSSEAGSGSTGLVIENIRMSGVTTAVADTNGRSLLAASARVDEWVLGPVYSSSADAGARSFSSGGKIGKYRRDGGLVDAQGAYYERPKPQYEGRGVGDFLHVKDFGARGDGVTDDTAAFQRAVDSSQGKILFVDAGSYILTGTVTVPAGVKMVGETWSQLVARGPAFSDETKPTVMLRVGRPGQVGNVEMQDLIFTTKGPTAGAVLIEWNMAADAKGSAALWDCHVRIGGAAGTDLTPAECPALTSGIAPGCNAASLMMHIKPGASGYFENMWLWVADHMIDDPDLEDANNTMVQNSVYVARGLLVESTEPTWLYGTSSEHAVMYQYNFHNAASIFAAMIQTESPYYQPTPNPPAPFGNTVGLFPGDPDYSCAAGDEFGGCDESWAVVMRGCEDIVVAGAGLYSWFSTYSQDCIGGQLCQKALVLLKGNHASVRWEHLVTIGAKYMAVMDGKGIAAKDNLNVDAHPFWSQVSLLDVASDGEQYNDVLWLDPGIWDMAQPEFECQPPCRVKIPPYTGATTTVNYPLMTVSSDAWTSTITVPPMTLSKLGFEVMTLVEGGPNVKRDGLNRRAFEDFWPIPATTAAWPVVIYNGPDGKVSTASPKTAYPTPPPSVEPGSPPPQKGAWPARALRPRAAYGLDPNKELSDSLRDWMCQRAAESPSLYDMDLLDCPNTKRPNNDSGQVPMGEGWGWDVPQISKNGTMILPGFGAPFNQIINILGRMCEQPQQTKTSTTIRAQTTQPSRPTEKPLARPDANQNEIKCFGSGHKMGNTRLRLGIESFCSNIGSDALGVGARGLNDRRAATGELTGGYKRRDTKTLDKNDKISFSFEVMDGCAWTFDLDECARYFKTAVDSCNCDGENGKQGGYGGNNCLKWMTDPEYKL</sequence>
<evidence type="ECO:0000256" key="2">
    <source>
        <dbReference type="SAM" id="SignalP"/>
    </source>
</evidence>
<feature type="signal peptide" evidence="2">
    <location>
        <begin position="1"/>
        <end position="25"/>
    </location>
</feature>
<evidence type="ECO:0000256" key="1">
    <source>
        <dbReference type="SAM" id="MobiDB-lite"/>
    </source>
</evidence>
<proteinExistence type="predicted"/>
<dbReference type="PANTHER" id="PTHR33928:SF2">
    <property type="entry name" value="PECTATE LYASE SUPERFAMILY PROTEIN DOMAIN-CONTAINING PROTEIN-RELATED"/>
    <property type="match status" value="1"/>
</dbReference>
<feature type="domain" description="Rhamnogalacturonase A/B/Epimerase-like pectate lyase" evidence="3">
    <location>
        <begin position="918"/>
        <end position="976"/>
    </location>
</feature>
<feature type="region of interest" description="Disordered" evidence="1">
    <location>
        <begin position="1542"/>
        <end position="1570"/>
    </location>
</feature>
<dbReference type="EMBL" id="MWPZ01000010">
    <property type="protein sequence ID" value="TIC90946.1"/>
    <property type="molecule type" value="Genomic_DNA"/>
</dbReference>
<feature type="chain" id="PRO_5020210753" evidence="2">
    <location>
        <begin position="26"/>
        <end position="1699"/>
    </location>
</feature>
<gene>
    <name evidence="4" type="ORF">CH35J_011146</name>
</gene>
<feature type="region of interest" description="Disordered" evidence="1">
    <location>
        <begin position="1417"/>
        <end position="1442"/>
    </location>
</feature>
<keyword evidence="2" id="KW-0732">Signal</keyword>
<dbReference type="InterPro" id="IPR024535">
    <property type="entry name" value="RHGA/B-epi-like_pectate_lyase"/>
</dbReference>
<comment type="caution">
    <text evidence="4">The sequence shown here is derived from an EMBL/GenBank/DDBJ whole genome shotgun (WGS) entry which is preliminary data.</text>
</comment>
<feature type="compositionally biased region" description="Pro residues" evidence="1">
    <location>
        <begin position="1424"/>
        <end position="1438"/>
    </location>
</feature>
<feature type="compositionally biased region" description="Polar residues" evidence="1">
    <location>
        <begin position="378"/>
        <end position="391"/>
    </location>
</feature>
<dbReference type="CDD" id="cd23668">
    <property type="entry name" value="GH55_beta13glucanase-like"/>
    <property type="match status" value="1"/>
</dbReference>
<evidence type="ECO:0000259" key="3">
    <source>
        <dbReference type="Pfam" id="PF12708"/>
    </source>
</evidence>
<dbReference type="InterPro" id="IPR039279">
    <property type="entry name" value="QRT3-like"/>
</dbReference>
<dbReference type="Gene3D" id="2.160.20.10">
    <property type="entry name" value="Single-stranded right-handed beta-helix, Pectin lyase-like"/>
    <property type="match status" value="2"/>
</dbReference>
<feature type="region of interest" description="Disordered" evidence="1">
    <location>
        <begin position="314"/>
        <end position="335"/>
    </location>
</feature>
<dbReference type="SUPFAM" id="SSF51126">
    <property type="entry name" value="Pectin lyase-like"/>
    <property type="match status" value="2"/>
</dbReference>
<feature type="compositionally biased region" description="Polar residues" evidence="1">
    <location>
        <begin position="1542"/>
        <end position="1560"/>
    </location>
</feature>
<dbReference type="OrthoDB" id="1046782at2759"/>
<dbReference type="PANTHER" id="PTHR33928">
    <property type="entry name" value="POLYGALACTURONASE QRT3"/>
    <property type="match status" value="1"/>
</dbReference>